<proteinExistence type="predicted"/>
<protein>
    <submittedName>
        <fullName evidence="1">Uncharacterized protein</fullName>
    </submittedName>
</protein>
<keyword evidence="2" id="KW-1185">Reference proteome</keyword>
<organism evidence="1 2">
    <name type="scientific">Photobacterium marinum</name>
    <dbReference type="NCBI Taxonomy" id="1056511"/>
    <lineage>
        <taxon>Bacteria</taxon>
        <taxon>Pseudomonadati</taxon>
        <taxon>Pseudomonadota</taxon>
        <taxon>Gammaproteobacteria</taxon>
        <taxon>Vibrionales</taxon>
        <taxon>Vibrionaceae</taxon>
        <taxon>Photobacterium</taxon>
    </lineage>
</organism>
<dbReference type="AlphaFoldDB" id="L8JGD2"/>
<evidence type="ECO:0000313" key="2">
    <source>
        <dbReference type="Proteomes" id="UP000011134"/>
    </source>
</evidence>
<evidence type="ECO:0000313" key="1">
    <source>
        <dbReference type="EMBL" id="ELR67931.1"/>
    </source>
</evidence>
<sequence>MNTDLLCSESSQNEYSVSFVIIFSARFTSLRSLTSVISREQSAVDCINLKYVFVN</sequence>
<reference evidence="1 2" key="1">
    <citation type="submission" date="2012-12" db="EMBL/GenBank/DDBJ databases">
        <title>Genome Assembly of Photobacterium sp. AK15.</title>
        <authorList>
            <person name="Khatri I."/>
            <person name="Vaidya B."/>
            <person name="Srinivas T.N.R."/>
            <person name="Subramanian S."/>
            <person name="Pinnaka A."/>
        </authorList>
    </citation>
    <scope>NUCLEOTIDE SEQUENCE [LARGE SCALE GENOMIC DNA]</scope>
    <source>
        <strain evidence="1 2">AK15</strain>
    </source>
</reference>
<gene>
    <name evidence="1" type="ORF">C942_00239</name>
</gene>
<dbReference type="Proteomes" id="UP000011134">
    <property type="component" value="Unassembled WGS sequence"/>
</dbReference>
<comment type="caution">
    <text evidence="1">The sequence shown here is derived from an EMBL/GenBank/DDBJ whole genome shotgun (WGS) entry which is preliminary data.</text>
</comment>
<name>L8JGD2_9GAMM</name>
<accession>L8JGD2</accession>
<dbReference type="EMBL" id="AMZO01000001">
    <property type="protein sequence ID" value="ELR67931.1"/>
    <property type="molecule type" value="Genomic_DNA"/>
</dbReference>